<keyword evidence="3" id="KW-1185">Reference proteome</keyword>
<evidence type="ECO:0000256" key="1">
    <source>
        <dbReference type="SAM" id="MobiDB-lite"/>
    </source>
</evidence>
<organism evidence="2 3">
    <name type="scientific">Phytophthora fragariaefolia</name>
    <dbReference type="NCBI Taxonomy" id="1490495"/>
    <lineage>
        <taxon>Eukaryota</taxon>
        <taxon>Sar</taxon>
        <taxon>Stramenopiles</taxon>
        <taxon>Oomycota</taxon>
        <taxon>Peronosporomycetes</taxon>
        <taxon>Peronosporales</taxon>
        <taxon>Peronosporaceae</taxon>
        <taxon>Phytophthora</taxon>
    </lineage>
</organism>
<feature type="compositionally biased region" description="Basic and acidic residues" evidence="1">
    <location>
        <begin position="64"/>
        <end position="75"/>
    </location>
</feature>
<evidence type="ECO:0000313" key="2">
    <source>
        <dbReference type="EMBL" id="GMF40310.1"/>
    </source>
</evidence>
<protein>
    <submittedName>
        <fullName evidence="2">Unnamed protein product</fullName>
    </submittedName>
</protein>
<proteinExistence type="predicted"/>
<dbReference type="Proteomes" id="UP001165121">
    <property type="component" value="Unassembled WGS sequence"/>
</dbReference>
<dbReference type="AlphaFoldDB" id="A0A9W6XK14"/>
<gene>
    <name evidence="2" type="ORF">Pfra01_001232500</name>
</gene>
<dbReference type="EMBL" id="BSXT01001237">
    <property type="protein sequence ID" value="GMF40310.1"/>
    <property type="molecule type" value="Genomic_DNA"/>
</dbReference>
<accession>A0A9W6XK14</accession>
<feature type="region of interest" description="Disordered" evidence="1">
    <location>
        <begin position="64"/>
        <end position="88"/>
    </location>
</feature>
<comment type="caution">
    <text evidence="2">The sequence shown here is derived from an EMBL/GenBank/DDBJ whole genome shotgun (WGS) entry which is preliminary data.</text>
</comment>
<reference evidence="2" key="1">
    <citation type="submission" date="2023-04" db="EMBL/GenBank/DDBJ databases">
        <title>Phytophthora fragariaefolia NBRC 109709.</title>
        <authorList>
            <person name="Ichikawa N."/>
            <person name="Sato H."/>
            <person name="Tonouchi N."/>
        </authorList>
    </citation>
    <scope>NUCLEOTIDE SEQUENCE</scope>
    <source>
        <strain evidence="2">NBRC 109709</strain>
    </source>
</reference>
<evidence type="ECO:0000313" key="3">
    <source>
        <dbReference type="Proteomes" id="UP001165121"/>
    </source>
</evidence>
<sequence>MNILVSESQYQRDFISRSLRNSWISNHRCRGTFLFDESIMCTGIHGVTSLNVIDLHQLRRIDGDNETTFSDKGEDGAEGARGSTADPELPAVERLDRFRIPMNSVITAIAAHPNKHMVICGGEHLKLQLMAPMGQRVEETKIDEKIASKQETVNGVVSS</sequence>
<dbReference type="OrthoDB" id="10260946at2759"/>
<name>A0A9W6XK14_9STRA</name>